<accession>A0A562I8N4</accession>
<dbReference type="EMBL" id="VLKE01000001">
    <property type="protein sequence ID" value="TWH67252.1"/>
    <property type="molecule type" value="Genomic_DNA"/>
</dbReference>
<dbReference type="RefSeq" id="WP_145774153.1">
    <property type="nucleotide sequence ID" value="NZ_BAAATQ010000179.1"/>
</dbReference>
<evidence type="ECO:0000313" key="2">
    <source>
        <dbReference type="Proteomes" id="UP000319825"/>
    </source>
</evidence>
<evidence type="ECO:0000313" key="1">
    <source>
        <dbReference type="EMBL" id="TWH67252.1"/>
    </source>
</evidence>
<dbReference type="OrthoDB" id="5178430at2"/>
<sequence length="515" mass="56797">MLLDNRNLTPGRVAQVLFGLDPDRDERAPQLCAETLLTLAQNRYRAPARTDDLRSPKRQRFALRSLALATNFLAGREGRAGEDNMTPHLYGKILASGSDVRNSANLALAQSALQGLVDPDTQRGQPGAWLLRPFHESLLWYDARKAPSRPDWTVRKVYMRGSGITLARLLLAPTDPKAAEQGASAVSAIQAALTGPSPLADISRRLESALQTDVPFTTKTPDTEDDEKAAWERGEDELLQPLASSLCRHAEGVMCQGGASGPAKLWQLRTILALDLAVHALRVAWDTTSTPEEDRFLLLSFGGGPRAQDRIRQRSEESYRRARIRLNEATISTVARIMRQLVERKTVVWADEFENRRNKLDGEKGPDGLLHQLTKLTARSSDDDYLRLARTSVESANYGRAEDGFRVLLESVGLVAGTRYRYLTATPDLLAALVGALSSRMPMPSNEFFAAVRQEWGLVINQESAASTSLRGQVDGAGLERNARRAERLMTEAGLALSLSDRTTVVGERAQRRPK</sequence>
<comment type="caution">
    <text evidence="1">The sequence shown here is derived from an EMBL/GenBank/DDBJ whole genome shotgun (WGS) entry which is preliminary data.</text>
</comment>
<dbReference type="Proteomes" id="UP000319825">
    <property type="component" value="Unassembled WGS sequence"/>
</dbReference>
<proteinExistence type="predicted"/>
<dbReference type="AlphaFoldDB" id="A0A562I8N4"/>
<reference evidence="1 2" key="1">
    <citation type="submission" date="2019-07" db="EMBL/GenBank/DDBJ databases">
        <title>R&amp;d 2014.</title>
        <authorList>
            <person name="Klenk H.-P."/>
        </authorList>
    </citation>
    <scope>NUCLEOTIDE SEQUENCE [LARGE SCALE GENOMIC DNA]</scope>
    <source>
        <strain evidence="1 2">DSM 43868</strain>
    </source>
</reference>
<protein>
    <submittedName>
        <fullName evidence="1">Uncharacterized protein</fullName>
    </submittedName>
</protein>
<keyword evidence="2" id="KW-1185">Reference proteome</keyword>
<gene>
    <name evidence="1" type="ORF">JD77_02224</name>
</gene>
<name>A0A562I8N4_MICOL</name>
<organism evidence="1 2">
    <name type="scientific">Micromonospora olivasterospora</name>
    <dbReference type="NCBI Taxonomy" id="1880"/>
    <lineage>
        <taxon>Bacteria</taxon>
        <taxon>Bacillati</taxon>
        <taxon>Actinomycetota</taxon>
        <taxon>Actinomycetes</taxon>
        <taxon>Micromonosporales</taxon>
        <taxon>Micromonosporaceae</taxon>
        <taxon>Micromonospora</taxon>
    </lineage>
</organism>